<keyword evidence="3" id="KW-0560">Oxidoreductase</keyword>
<name>A0A939G890_9BACT</name>
<dbReference type="RefSeq" id="WP_207336758.1">
    <property type="nucleotide sequence ID" value="NZ_JAFMYU010000014.1"/>
</dbReference>
<evidence type="ECO:0000256" key="3">
    <source>
        <dbReference type="ARBA" id="ARBA00023002"/>
    </source>
</evidence>
<evidence type="ECO:0000256" key="4">
    <source>
        <dbReference type="ARBA" id="ARBA00023033"/>
    </source>
</evidence>
<reference evidence="6 7" key="1">
    <citation type="submission" date="2021-03" db="EMBL/GenBank/DDBJ databases">
        <title>Fibrella sp. HMF5036 genome sequencing and assembly.</title>
        <authorList>
            <person name="Kang H."/>
            <person name="Kim H."/>
            <person name="Bae S."/>
            <person name="Joh K."/>
        </authorList>
    </citation>
    <scope>NUCLEOTIDE SEQUENCE [LARGE SCALE GENOMIC DNA]</scope>
    <source>
        <strain evidence="6 7">HMF5036</strain>
    </source>
</reference>
<keyword evidence="1" id="KW-0285">Flavoprotein</keyword>
<dbReference type="SUPFAM" id="SSF51679">
    <property type="entry name" value="Bacterial luciferase-like"/>
    <property type="match status" value="1"/>
</dbReference>
<dbReference type="GO" id="GO:0046306">
    <property type="term" value="P:alkanesulfonate catabolic process"/>
    <property type="evidence" value="ECO:0007669"/>
    <property type="project" value="TreeGrafter"/>
</dbReference>
<dbReference type="PANTHER" id="PTHR42847:SF4">
    <property type="entry name" value="ALKANESULFONATE MONOOXYGENASE-RELATED"/>
    <property type="match status" value="1"/>
</dbReference>
<dbReference type="Pfam" id="PF00296">
    <property type="entry name" value="Bac_luciferase"/>
    <property type="match status" value="1"/>
</dbReference>
<feature type="domain" description="Luciferase-like" evidence="5">
    <location>
        <begin position="42"/>
        <end position="338"/>
    </location>
</feature>
<evidence type="ECO:0000256" key="1">
    <source>
        <dbReference type="ARBA" id="ARBA00022630"/>
    </source>
</evidence>
<dbReference type="InterPro" id="IPR050172">
    <property type="entry name" value="SsuD_RutA_monooxygenase"/>
</dbReference>
<gene>
    <name evidence="6" type="ORF">J2I48_17425</name>
</gene>
<dbReference type="PANTHER" id="PTHR42847">
    <property type="entry name" value="ALKANESULFONATE MONOOXYGENASE"/>
    <property type="match status" value="1"/>
</dbReference>
<dbReference type="InterPro" id="IPR011251">
    <property type="entry name" value="Luciferase-like_dom"/>
</dbReference>
<accession>A0A939G890</accession>
<comment type="caution">
    <text evidence="6">The sequence shown here is derived from an EMBL/GenBank/DDBJ whole genome shotgun (WGS) entry which is preliminary data.</text>
</comment>
<dbReference type="InterPro" id="IPR036661">
    <property type="entry name" value="Luciferase-like_sf"/>
</dbReference>
<evidence type="ECO:0000313" key="6">
    <source>
        <dbReference type="EMBL" id="MBO0932795.1"/>
    </source>
</evidence>
<dbReference type="EMBL" id="JAFMYU010000014">
    <property type="protein sequence ID" value="MBO0932795.1"/>
    <property type="molecule type" value="Genomic_DNA"/>
</dbReference>
<keyword evidence="4" id="KW-0503">Monooxygenase</keyword>
<keyword evidence="7" id="KW-1185">Reference proteome</keyword>
<keyword evidence="2" id="KW-0288">FMN</keyword>
<dbReference type="GO" id="GO:0008726">
    <property type="term" value="F:alkanesulfonate monooxygenase activity"/>
    <property type="evidence" value="ECO:0007669"/>
    <property type="project" value="TreeGrafter"/>
</dbReference>
<proteinExistence type="predicted"/>
<evidence type="ECO:0000259" key="5">
    <source>
        <dbReference type="Pfam" id="PF00296"/>
    </source>
</evidence>
<sequence>MLDIITPVHIRTQERVAEIAWFCDLCGGDTEFLGQLDPDRRSNFDHCRNILLTAERQGFKNILLPTSFIVGQDPVAFAAAVACLTSDISLLVAIRTGEVHPPMLARALSTLDHLLKGRLTINIINSDLPGYREDAGLRYQRCTETIQILKQSWAGGDRIIHDGPVYGQLNLPAAPATPYQQNGGPLLYFGGIADGAKEVCAQHCDVFLMWPEAEESLMATMQDVSARAERHGRTLDFGLRVHVVVRETEAEARSWTRRMMSKFDQQQAEALKHRAQDSKSLGVVRQDELRQTADDEGFVEPILWTGIGRARSGCGAALVGTPDQILAQLNRYMDMGIRSFVLSGYPLIEESEYFGRLVLPHLPNVRLGDLQNRRPIHTPKTPLTFGELTY</sequence>
<dbReference type="CDD" id="cd01094">
    <property type="entry name" value="Alkanesulfonate_monoxygenase"/>
    <property type="match status" value="1"/>
</dbReference>
<protein>
    <submittedName>
        <fullName evidence="6">LLM class flavin-dependent oxidoreductase</fullName>
    </submittedName>
</protein>
<evidence type="ECO:0000256" key="2">
    <source>
        <dbReference type="ARBA" id="ARBA00022643"/>
    </source>
</evidence>
<organism evidence="6 7">
    <name type="scientific">Fibrella aquatilis</name>
    <dbReference type="NCBI Taxonomy" id="2817059"/>
    <lineage>
        <taxon>Bacteria</taxon>
        <taxon>Pseudomonadati</taxon>
        <taxon>Bacteroidota</taxon>
        <taxon>Cytophagia</taxon>
        <taxon>Cytophagales</taxon>
        <taxon>Spirosomataceae</taxon>
        <taxon>Fibrella</taxon>
    </lineage>
</organism>
<dbReference type="Gene3D" id="3.20.20.30">
    <property type="entry name" value="Luciferase-like domain"/>
    <property type="match status" value="1"/>
</dbReference>
<evidence type="ECO:0000313" key="7">
    <source>
        <dbReference type="Proteomes" id="UP000664795"/>
    </source>
</evidence>
<dbReference type="Proteomes" id="UP000664795">
    <property type="component" value="Unassembled WGS sequence"/>
</dbReference>
<dbReference type="AlphaFoldDB" id="A0A939G890"/>